<evidence type="ECO:0000256" key="1">
    <source>
        <dbReference type="ARBA" id="ARBA00002397"/>
    </source>
</evidence>
<accession>A0ABT8TEZ2</accession>
<organism evidence="5 6">
    <name type="scientific">Gilvimarinus algae</name>
    <dbReference type="NCBI Taxonomy" id="3058037"/>
    <lineage>
        <taxon>Bacteria</taxon>
        <taxon>Pseudomonadati</taxon>
        <taxon>Pseudomonadota</taxon>
        <taxon>Gammaproteobacteria</taxon>
        <taxon>Cellvibrionales</taxon>
        <taxon>Cellvibrionaceae</taxon>
        <taxon>Gilvimarinus</taxon>
    </lineage>
</organism>
<keyword evidence="5" id="KW-0969">Cilium</keyword>
<keyword evidence="3" id="KW-1005">Bacterial flagellum biogenesis</keyword>
<evidence type="ECO:0000313" key="6">
    <source>
        <dbReference type="Proteomes" id="UP001168380"/>
    </source>
</evidence>
<comment type="function">
    <text evidence="1">Required for the efficient initiation of filament assembly.</text>
</comment>
<protein>
    <submittedName>
        <fullName evidence="5">Flagellar protein FlgN</fullName>
    </submittedName>
</protein>
<dbReference type="Proteomes" id="UP001168380">
    <property type="component" value="Unassembled WGS sequence"/>
</dbReference>
<comment type="caution">
    <text evidence="5">The sequence shown here is derived from an EMBL/GenBank/DDBJ whole genome shotgun (WGS) entry which is preliminary data.</text>
</comment>
<evidence type="ECO:0000256" key="3">
    <source>
        <dbReference type="ARBA" id="ARBA00022795"/>
    </source>
</evidence>
<dbReference type="Pfam" id="PF05130">
    <property type="entry name" value="FlgN"/>
    <property type="match status" value="1"/>
</dbReference>
<evidence type="ECO:0000313" key="5">
    <source>
        <dbReference type="EMBL" id="MDO3382623.1"/>
    </source>
</evidence>
<reference evidence="5" key="1">
    <citation type="submission" date="2023-07" db="EMBL/GenBank/DDBJ databases">
        <title>Gilvimarinus algae sp. nov., isolated from the surface of Kelp.</title>
        <authorList>
            <person name="Sun Y.Y."/>
            <person name="Gong Y."/>
            <person name="Du Z.J."/>
        </authorList>
    </citation>
    <scope>NUCLEOTIDE SEQUENCE</scope>
    <source>
        <strain evidence="5">SDUM040014</strain>
    </source>
</reference>
<keyword evidence="4" id="KW-0175">Coiled coil</keyword>
<feature type="coiled-coil region" evidence="4">
    <location>
        <begin position="9"/>
        <end position="36"/>
    </location>
</feature>
<dbReference type="Gene3D" id="1.20.58.300">
    <property type="entry name" value="FlgN-like"/>
    <property type="match status" value="1"/>
</dbReference>
<keyword evidence="5" id="KW-0966">Cell projection</keyword>
<dbReference type="InterPro" id="IPR036679">
    <property type="entry name" value="FlgN-like_sf"/>
</dbReference>
<evidence type="ECO:0000256" key="4">
    <source>
        <dbReference type="SAM" id="Coils"/>
    </source>
</evidence>
<dbReference type="EMBL" id="JAULRT010000052">
    <property type="protein sequence ID" value="MDO3382623.1"/>
    <property type="molecule type" value="Genomic_DNA"/>
</dbReference>
<evidence type="ECO:0000256" key="2">
    <source>
        <dbReference type="ARBA" id="ARBA00007703"/>
    </source>
</evidence>
<sequence>MSANPALVREMLTADLKAAQALLALLQKESELLKHRDHGALTDLIEAKTQHIELLNAHATERSALLQSLNLPADSNGWQAFMSGNAPLQALLPLWQELQECIAECKALNNINGKLIGRSQQTLQRLLDLVRGKTSTPELYNAKGSATNRALSSSVAKA</sequence>
<dbReference type="SUPFAM" id="SSF140566">
    <property type="entry name" value="FlgN-like"/>
    <property type="match status" value="1"/>
</dbReference>
<dbReference type="InterPro" id="IPR007809">
    <property type="entry name" value="FlgN-like"/>
</dbReference>
<keyword evidence="6" id="KW-1185">Reference proteome</keyword>
<dbReference type="RefSeq" id="WP_302712973.1">
    <property type="nucleotide sequence ID" value="NZ_JAULRT010000052.1"/>
</dbReference>
<proteinExistence type="inferred from homology"/>
<name>A0ABT8TEZ2_9GAMM</name>
<keyword evidence="5" id="KW-0282">Flagellum</keyword>
<gene>
    <name evidence="5" type="ORF">QWI16_10605</name>
</gene>
<comment type="similarity">
    <text evidence="2">Belongs to the FlgN family.</text>
</comment>